<evidence type="ECO:0000256" key="7">
    <source>
        <dbReference type="SAM" id="MobiDB-lite"/>
    </source>
</evidence>
<dbReference type="Gene3D" id="1.25.40.10">
    <property type="entry name" value="Tetratricopeptide repeat domain"/>
    <property type="match status" value="1"/>
</dbReference>
<dbReference type="PROSITE" id="PS51755">
    <property type="entry name" value="OMPR_PHOB"/>
    <property type="match status" value="1"/>
</dbReference>
<evidence type="ECO:0000313" key="10">
    <source>
        <dbReference type="Proteomes" id="UP001551011"/>
    </source>
</evidence>
<comment type="similarity">
    <text evidence="1">Belongs to the AfsR/DnrI/RedD regulatory family.</text>
</comment>
<dbReference type="Gene3D" id="1.10.10.10">
    <property type="entry name" value="Winged helix-like DNA-binding domain superfamily/Winged helix DNA-binding domain"/>
    <property type="match status" value="1"/>
</dbReference>
<feature type="domain" description="OmpR/PhoB-type" evidence="8">
    <location>
        <begin position="11"/>
        <end position="119"/>
    </location>
</feature>
<dbReference type="InterPro" id="IPR051677">
    <property type="entry name" value="AfsR-DnrI-RedD_regulator"/>
</dbReference>
<sequence>MPMPMPMTPPGPALAAGTPQETVRFSLLGPLRAWRDGTELPLGPRQQRLILAALLARAGRPVPLADLVDLLWEGDPPTSAANAVHRYVGVLRRLLEPDLPARNAGRWLVRQDGGYLLRVGAGELDLLRFRALVRQAREKAAEGDAHEAVRRFGEALSQWQGRCAADLGPVAGAHRVFATVEREHASVVCETAAAALRCDSPGPVLLSVRQAAQRHPLDQRLQAHLLLVLGADGKQAEALTLYQDIRGRLWRELGVRPGAELRAAYERVLRQNEQRPAVPGDSGEEDVLRAVGGGQTPHAPVPAAEPGSVPAQLPADLPCFSGRARQMEQALALAGETSDALRVLALDGIPGVGKTALAVHFAHRVAARFPDGQLFVDLRGFGSGGSPRDPGEVLCEFLEALGVRRWRVPASTESRAALFRSVLADRKVLVVLDNALDLKQIRPLLPGSPLCMVVVTSRRRLSGLAAAHGARLVGLDVPAPAEAAESFLRRLGPARADARAGVVEDIVERCGRLPLALAVAAARALARPDQPLSVLAAELAGTEKNLDGFTDDDRGNGVRAVLFRAYRTLGPEAALTFRLLPHLGPEYSTAALADATGLPPQATVAAAGELVRAGLLTAGGNGRYAAHRLVLAYAAELARADASRHPEDQEGRYRDALSAGADRLTGELSALRVVAGGVVEPVLSAGLARRRRDRWPRVPGTHLPPDGARQDGPAGSRPRAPAAAAHPSPAG</sequence>
<dbReference type="Pfam" id="PF00486">
    <property type="entry name" value="Trans_reg_C"/>
    <property type="match status" value="1"/>
</dbReference>
<evidence type="ECO:0000256" key="6">
    <source>
        <dbReference type="PROSITE-ProRule" id="PRU01091"/>
    </source>
</evidence>
<dbReference type="Proteomes" id="UP001551011">
    <property type="component" value="Unassembled WGS sequence"/>
</dbReference>
<dbReference type="SMART" id="SM00862">
    <property type="entry name" value="Trans_reg_C"/>
    <property type="match status" value="1"/>
</dbReference>
<keyword evidence="5" id="KW-0804">Transcription</keyword>
<feature type="DNA-binding region" description="OmpR/PhoB-type" evidence="6">
    <location>
        <begin position="11"/>
        <end position="119"/>
    </location>
</feature>
<organism evidence="9 10">
    <name type="scientific">Streptomyces flaveolus</name>
    <dbReference type="NCBI Taxonomy" id="67297"/>
    <lineage>
        <taxon>Bacteria</taxon>
        <taxon>Bacillati</taxon>
        <taxon>Actinomycetota</taxon>
        <taxon>Actinomycetes</taxon>
        <taxon>Kitasatosporales</taxon>
        <taxon>Streptomycetaceae</taxon>
        <taxon>Streptomyces</taxon>
    </lineage>
</organism>
<dbReference type="InterPro" id="IPR011990">
    <property type="entry name" value="TPR-like_helical_dom_sf"/>
</dbReference>
<reference evidence="9 10" key="1">
    <citation type="submission" date="2024-06" db="EMBL/GenBank/DDBJ databases">
        <title>The Natural Products Discovery Center: Release of the First 8490 Sequenced Strains for Exploring Actinobacteria Biosynthetic Diversity.</title>
        <authorList>
            <person name="Kalkreuter E."/>
            <person name="Kautsar S.A."/>
            <person name="Yang D."/>
            <person name="Bader C.D."/>
            <person name="Teijaro C.N."/>
            <person name="Fluegel L."/>
            <person name="Davis C.M."/>
            <person name="Simpson J.R."/>
            <person name="Lauterbach L."/>
            <person name="Steele A.D."/>
            <person name="Gui C."/>
            <person name="Meng S."/>
            <person name="Li G."/>
            <person name="Viehrig K."/>
            <person name="Ye F."/>
            <person name="Su P."/>
            <person name="Kiefer A.F."/>
            <person name="Nichols A."/>
            <person name="Cepeda A.J."/>
            <person name="Yan W."/>
            <person name="Fan B."/>
            <person name="Jiang Y."/>
            <person name="Adhikari A."/>
            <person name="Zheng C.-J."/>
            <person name="Schuster L."/>
            <person name="Cowan T.M."/>
            <person name="Smanski M.J."/>
            <person name="Chevrette M.G."/>
            <person name="De Carvalho L.P.S."/>
            <person name="Shen B."/>
        </authorList>
    </citation>
    <scope>NUCLEOTIDE SEQUENCE [LARGE SCALE GENOMIC DNA]</scope>
    <source>
        <strain evidence="9 10">NPDC020594</strain>
    </source>
</reference>
<protein>
    <submittedName>
        <fullName evidence="9">BTAD domain-containing putative transcriptional regulator</fullName>
    </submittedName>
</protein>
<evidence type="ECO:0000256" key="3">
    <source>
        <dbReference type="ARBA" id="ARBA00023015"/>
    </source>
</evidence>
<dbReference type="InterPro" id="IPR001867">
    <property type="entry name" value="OmpR/PhoB-type_DNA-bd"/>
</dbReference>
<gene>
    <name evidence="9" type="ORF">AB0H04_40180</name>
</gene>
<feature type="region of interest" description="Disordered" evidence="7">
    <location>
        <begin position="693"/>
        <end position="731"/>
    </location>
</feature>
<keyword evidence="3" id="KW-0805">Transcription regulation</keyword>
<comment type="caution">
    <text evidence="9">The sequence shown here is derived from an EMBL/GenBank/DDBJ whole genome shotgun (WGS) entry which is preliminary data.</text>
</comment>
<feature type="region of interest" description="Disordered" evidence="7">
    <location>
        <begin position="272"/>
        <end position="307"/>
    </location>
</feature>
<dbReference type="InterPro" id="IPR005158">
    <property type="entry name" value="BTAD"/>
</dbReference>
<dbReference type="CDD" id="cd15831">
    <property type="entry name" value="BTAD"/>
    <property type="match status" value="1"/>
</dbReference>
<evidence type="ECO:0000313" key="9">
    <source>
        <dbReference type="EMBL" id="MEU5712968.1"/>
    </source>
</evidence>
<dbReference type="InterPro" id="IPR016032">
    <property type="entry name" value="Sig_transdc_resp-reg_C-effctor"/>
</dbReference>
<evidence type="ECO:0000259" key="8">
    <source>
        <dbReference type="PROSITE" id="PS51755"/>
    </source>
</evidence>
<dbReference type="PANTHER" id="PTHR35807:SF1">
    <property type="entry name" value="TRANSCRIPTIONAL REGULATOR REDD"/>
    <property type="match status" value="1"/>
</dbReference>
<dbReference type="SUPFAM" id="SSF46894">
    <property type="entry name" value="C-terminal effector domain of the bipartite response regulators"/>
    <property type="match status" value="1"/>
</dbReference>
<dbReference type="Gene3D" id="3.40.50.300">
    <property type="entry name" value="P-loop containing nucleotide triphosphate hydrolases"/>
    <property type="match status" value="1"/>
</dbReference>
<evidence type="ECO:0000256" key="1">
    <source>
        <dbReference type="ARBA" id="ARBA00005820"/>
    </source>
</evidence>
<feature type="compositionally biased region" description="Low complexity" evidence="7">
    <location>
        <begin position="712"/>
        <end position="731"/>
    </location>
</feature>
<dbReference type="SUPFAM" id="SSF48452">
    <property type="entry name" value="TPR-like"/>
    <property type="match status" value="1"/>
</dbReference>
<dbReference type="SMART" id="SM01043">
    <property type="entry name" value="BTAD"/>
    <property type="match status" value="1"/>
</dbReference>
<keyword evidence="2" id="KW-0902">Two-component regulatory system</keyword>
<dbReference type="Pfam" id="PF03704">
    <property type="entry name" value="BTAD"/>
    <property type="match status" value="1"/>
</dbReference>
<dbReference type="PRINTS" id="PR00364">
    <property type="entry name" value="DISEASERSIST"/>
</dbReference>
<proteinExistence type="inferred from homology"/>
<keyword evidence="10" id="KW-1185">Reference proteome</keyword>
<dbReference type="PANTHER" id="PTHR35807">
    <property type="entry name" value="TRANSCRIPTIONAL REGULATOR REDD-RELATED"/>
    <property type="match status" value="1"/>
</dbReference>
<dbReference type="EMBL" id="JBFAEG010000043">
    <property type="protein sequence ID" value="MEU5712968.1"/>
    <property type="molecule type" value="Genomic_DNA"/>
</dbReference>
<evidence type="ECO:0000256" key="2">
    <source>
        <dbReference type="ARBA" id="ARBA00023012"/>
    </source>
</evidence>
<keyword evidence="4 6" id="KW-0238">DNA-binding</keyword>
<dbReference type="RefSeq" id="WP_359260871.1">
    <property type="nucleotide sequence ID" value="NZ_JBFAEG010000043.1"/>
</dbReference>
<dbReference type="InterPro" id="IPR036388">
    <property type="entry name" value="WH-like_DNA-bd_sf"/>
</dbReference>
<evidence type="ECO:0000256" key="4">
    <source>
        <dbReference type="ARBA" id="ARBA00023125"/>
    </source>
</evidence>
<accession>A0ABV3ALY4</accession>
<name>A0ABV3ALY4_9ACTN</name>
<dbReference type="SUPFAM" id="SSF52540">
    <property type="entry name" value="P-loop containing nucleoside triphosphate hydrolases"/>
    <property type="match status" value="1"/>
</dbReference>
<dbReference type="InterPro" id="IPR027417">
    <property type="entry name" value="P-loop_NTPase"/>
</dbReference>
<evidence type="ECO:0000256" key="5">
    <source>
        <dbReference type="ARBA" id="ARBA00023163"/>
    </source>
</evidence>